<organism evidence="6">
    <name type="scientific">Cyberlindnera fabianii</name>
    <name type="common">Yeast</name>
    <name type="synonym">Hansenula fabianii</name>
    <dbReference type="NCBI Taxonomy" id="36022"/>
    <lineage>
        <taxon>Eukaryota</taxon>
        <taxon>Fungi</taxon>
        <taxon>Dikarya</taxon>
        <taxon>Ascomycota</taxon>
        <taxon>Saccharomycotina</taxon>
        <taxon>Saccharomycetes</taxon>
        <taxon>Phaffomycetales</taxon>
        <taxon>Phaffomycetaceae</taxon>
        <taxon>Cyberlindnera</taxon>
    </lineage>
</organism>
<dbReference type="Gene3D" id="3.30.70.330">
    <property type="match status" value="3"/>
</dbReference>
<dbReference type="GO" id="GO:0003729">
    <property type="term" value="F:mRNA binding"/>
    <property type="evidence" value="ECO:0007669"/>
    <property type="project" value="InterPro"/>
</dbReference>
<dbReference type="Pfam" id="PF00076">
    <property type="entry name" value="RRM_1"/>
    <property type="match status" value="3"/>
</dbReference>
<dbReference type="InterPro" id="IPR012677">
    <property type="entry name" value="Nucleotide-bd_a/b_plait_sf"/>
</dbReference>
<keyword evidence="2 3" id="KW-0694">RNA-binding</keyword>
<dbReference type="PROSITE" id="PS50102">
    <property type="entry name" value="RRM"/>
    <property type="match status" value="3"/>
</dbReference>
<feature type="compositionally biased region" description="Polar residues" evidence="4">
    <location>
        <begin position="21"/>
        <end position="33"/>
    </location>
</feature>
<dbReference type="FunFam" id="3.30.70.330:FF:000065">
    <property type="entry name" value="mRNA binding post-transcriptional regulator"/>
    <property type="match status" value="1"/>
</dbReference>
<dbReference type="InterPro" id="IPR050825">
    <property type="entry name" value="RBM42_RBP45_47-like"/>
</dbReference>
<keyword evidence="1" id="KW-0677">Repeat</keyword>
<feature type="domain" description="RRM" evidence="5">
    <location>
        <begin position="152"/>
        <end position="231"/>
    </location>
</feature>
<evidence type="ECO:0000256" key="2">
    <source>
        <dbReference type="ARBA" id="ARBA00022884"/>
    </source>
</evidence>
<feature type="compositionally biased region" description="Low complexity" evidence="4">
    <location>
        <begin position="425"/>
        <end position="445"/>
    </location>
</feature>
<evidence type="ECO:0000256" key="3">
    <source>
        <dbReference type="PROSITE-ProRule" id="PRU00176"/>
    </source>
</evidence>
<dbReference type="GO" id="GO:0005829">
    <property type="term" value="C:cytosol"/>
    <property type="evidence" value="ECO:0007669"/>
    <property type="project" value="TreeGrafter"/>
</dbReference>
<dbReference type="InterPro" id="IPR035979">
    <property type="entry name" value="RBD_domain_sf"/>
</dbReference>
<proteinExistence type="predicted"/>
<dbReference type="CDD" id="cd12345">
    <property type="entry name" value="RRM2_SECp43_like"/>
    <property type="match status" value="1"/>
</dbReference>
<dbReference type="SMART" id="SM00360">
    <property type="entry name" value="RRM"/>
    <property type="match status" value="3"/>
</dbReference>
<dbReference type="SUPFAM" id="SSF54928">
    <property type="entry name" value="RNA-binding domain, RBD"/>
    <property type="match status" value="3"/>
</dbReference>
<feature type="compositionally biased region" description="Polar residues" evidence="4">
    <location>
        <begin position="234"/>
        <end position="259"/>
    </location>
</feature>
<dbReference type="EMBL" id="LK052895">
    <property type="protein sequence ID" value="CDR42858.1"/>
    <property type="molecule type" value="Genomic_DNA"/>
</dbReference>
<sequence>MSYNNNMYGAASNDMYHHQPLQPQLGSRSHSLYQPQQQQQQSALRNNSSQLWMGELDPFWDENYIKSIWNTFGFPNVNVKIIKDVKNVPAQTYNAGYCFVEFPTLDIASNALSKNGSRIPNTKKILKLNWASGGSGVSTAPRSGNGAMGNEISIFVGDLAPDVTESILFEFFGTKYSSVSATKIMVDQQTGQSKGYGFVRFLNEADQQRALSEMQGAIINGRPIRVSTAVPKNRPTSFNQRSQQPFPQQHSSAGFASTNNLTNNNGAQGYLPSAQTQQILTSLDSQYQPPLNQFTDPNNTTVFIGGLSSIVTEEDLRLYFQPFGDITYVKIPMGKGCGFVQYTTRASAELAISKMQGYPIGNSRIRLSWGRSNANPKQQYRPQQELPTMYSYEQQGQVPGVPTHGSIIGLTGEYGVQNLQQQYGQIQHPAQQQQQHGLQQETIQTEQSEGSTDQSRLNQLYLAARDGRLDAIDSAANGYIFA</sequence>
<dbReference type="OrthoDB" id="446113at2759"/>
<feature type="domain" description="RRM" evidence="5">
    <location>
        <begin position="49"/>
        <end position="133"/>
    </location>
</feature>
<dbReference type="CDD" id="cd12611">
    <property type="entry name" value="RRM1_NGR1_NAM8_like"/>
    <property type="match status" value="1"/>
</dbReference>
<evidence type="ECO:0000256" key="4">
    <source>
        <dbReference type="SAM" id="MobiDB-lite"/>
    </source>
</evidence>
<dbReference type="PhylomeDB" id="A0A061AZ63"/>
<dbReference type="InterPro" id="IPR000504">
    <property type="entry name" value="RRM_dom"/>
</dbReference>
<evidence type="ECO:0000256" key="1">
    <source>
        <dbReference type="ARBA" id="ARBA00022737"/>
    </source>
</evidence>
<dbReference type="VEuPathDB" id="FungiDB:BON22_1267"/>
<dbReference type="PANTHER" id="PTHR47640:SF10">
    <property type="entry name" value="TRNA SELENOCYSTEINE 1-ASSOCIATED PROTEIN 1-RELATED"/>
    <property type="match status" value="1"/>
</dbReference>
<feature type="compositionally biased region" description="Polar residues" evidence="4">
    <location>
        <begin position="446"/>
        <end position="455"/>
    </location>
</feature>
<gene>
    <name evidence="6" type="ORF">CYFA0S_10e03114g</name>
</gene>
<feature type="region of interest" description="Disordered" evidence="4">
    <location>
        <begin position="225"/>
        <end position="259"/>
    </location>
</feature>
<feature type="domain" description="RRM" evidence="5">
    <location>
        <begin position="300"/>
        <end position="372"/>
    </location>
</feature>
<protein>
    <submittedName>
        <fullName evidence="6">CYFA0S10e03114g1_1</fullName>
    </submittedName>
</protein>
<name>A0A061AZ63_CYBFA</name>
<dbReference type="AlphaFoldDB" id="A0A061AZ63"/>
<dbReference type="CDD" id="cd12346">
    <property type="entry name" value="RRM3_NGR1_NAM8_like"/>
    <property type="match status" value="1"/>
</dbReference>
<reference evidence="6" key="1">
    <citation type="journal article" date="2014" name="Genome Announc.">
        <title>Genome sequence of the yeast Cyberlindnera fabianii (Hansenula fabianii).</title>
        <authorList>
            <person name="Freel K.C."/>
            <person name="Sarilar V."/>
            <person name="Neuveglise C."/>
            <person name="Devillers H."/>
            <person name="Friedrich A."/>
            <person name="Schacherer J."/>
        </authorList>
    </citation>
    <scope>NUCLEOTIDE SEQUENCE</scope>
    <source>
        <strain evidence="6">YJS4271</strain>
    </source>
</reference>
<dbReference type="PANTHER" id="PTHR47640">
    <property type="entry name" value="TRNA SELENOCYSTEINE 1-ASSOCIATED PROTEIN 1-RELATED-RELATED"/>
    <property type="match status" value="1"/>
</dbReference>
<evidence type="ECO:0000259" key="5">
    <source>
        <dbReference type="PROSITE" id="PS50102"/>
    </source>
</evidence>
<feature type="region of interest" description="Disordered" evidence="4">
    <location>
        <begin position="19"/>
        <end position="46"/>
    </location>
</feature>
<accession>A0A061AZ63</accession>
<evidence type="ECO:0000313" key="6">
    <source>
        <dbReference type="EMBL" id="CDR42858.1"/>
    </source>
</evidence>
<dbReference type="GO" id="GO:0006376">
    <property type="term" value="P:mRNA splice site recognition"/>
    <property type="evidence" value="ECO:0007669"/>
    <property type="project" value="TreeGrafter"/>
</dbReference>
<feature type="region of interest" description="Disordered" evidence="4">
    <location>
        <begin position="425"/>
        <end position="455"/>
    </location>
</feature>